<protein>
    <submittedName>
        <fullName evidence="2">Uncharacterized protein</fullName>
    </submittedName>
</protein>
<evidence type="ECO:0000313" key="2">
    <source>
        <dbReference type="EMBL" id="TQJ07358.1"/>
    </source>
</evidence>
<reference evidence="2 3" key="1">
    <citation type="submission" date="2019-06" db="EMBL/GenBank/DDBJ databases">
        <title>Sequencing the genomes of 1000 actinobacteria strains.</title>
        <authorList>
            <person name="Klenk H.-P."/>
        </authorList>
    </citation>
    <scope>NUCLEOTIDE SEQUENCE [LARGE SCALE GENOMIC DNA]</scope>
    <source>
        <strain evidence="2 3">DSM 18607</strain>
    </source>
</reference>
<dbReference type="AlphaFoldDB" id="A0A542DW87"/>
<sequence>MADDPTDDPLLGAAMTRSGVLWVDVPGDRARPAWFAWSEGTAYVVNGPGEQYLPWLPEFVDLVLRSQDTGGRLLRVRARTRVLDPRGVEWGPAVEALVAERLNATGDVRERWRRECAVTALTPVGELLERPGTYDDASGATPPAPTRATTTTWRPRHLGGRPARRRGTR</sequence>
<gene>
    <name evidence="2" type="ORF">FB458_0419</name>
</gene>
<feature type="region of interest" description="Disordered" evidence="1">
    <location>
        <begin position="129"/>
        <end position="169"/>
    </location>
</feature>
<accession>A0A542DW87</accession>
<dbReference type="RefSeq" id="WP_141846329.1">
    <property type="nucleotide sequence ID" value="NZ_BAAAPR010000006.1"/>
</dbReference>
<feature type="compositionally biased region" description="Basic residues" evidence="1">
    <location>
        <begin position="154"/>
        <end position="169"/>
    </location>
</feature>
<organism evidence="2 3">
    <name type="scientific">Lapillicoccus jejuensis</name>
    <dbReference type="NCBI Taxonomy" id="402171"/>
    <lineage>
        <taxon>Bacteria</taxon>
        <taxon>Bacillati</taxon>
        <taxon>Actinomycetota</taxon>
        <taxon>Actinomycetes</taxon>
        <taxon>Micrococcales</taxon>
        <taxon>Intrasporangiaceae</taxon>
        <taxon>Lapillicoccus</taxon>
    </lineage>
</organism>
<dbReference type="EMBL" id="VFMN01000001">
    <property type="protein sequence ID" value="TQJ07358.1"/>
    <property type="molecule type" value="Genomic_DNA"/>
</dbReference>
<evidence type="ECO:0000256" key="1">
    <source>
        <dbReference type="SAM" id="MobiDB-lite"/>
    </source>
</evidence>
<proteinExistence type="predicted"/>
<name>A0A542DW87_9MICO</name>
<keyword evidence="3" id="KW-1185">Reference proteome</keyword>
<dbReference type="OrthoDB" id="3687464at2"/>
<comment type="caution">
    <text evidence="2">The sequence shown here is derived from an EMBL/GenBank/DDBJ whole genome shotgun (WGS) entry which is preliminary data.</text>
</comment>
<evidence type="ECO:0000313" key="3">
    <source>
        <dbReference type="Proteomes" id="UP000317893"/>
    </source>
</evidence>
<dbReference type="Proteomes" id="UP000317893">
    <property type="component" value="Unassembled WGS sequence"/>
</dbReference>